<gene>
    <name evidence="5" type="ORF">AMOR_35090</name>
</gene>
<dbReference type="EMBL" id="AP025591">
    <property type="protein sequence ID" value="BDG04513.1"/>
    <property type="molecule type" value="Genomic_DNA"/>
</dbReference>
<protein>
    <recommendedName>
        <fullName evidence="4">YknX-like beta-barrel domain-containing protein</fullName>
    </recommendedName>
</protein>
<comment type="subcellular location">
    <subcellularLocation>
        <location evidence="1">Cell envelope</location>
    </subcellularLocation>
</comment>
<reference evidence="6" key="1">
    <citation type="journal article" date="2022" name="Int. J. Syst. Evol. Microbiol.">
        <title>Anaeromyxobacter oryzae sp. nov., Anaeromyxobacter diazotrophicus sp. nov. and Anaeromyxobacter paludicola sp. nov., isolated from paddy soils.</title>
        <authorList>
            <person name="Itoh H."/>
            <person name="Xu Z."/>
            <person name="Mise K."/>
            <person name="Masuda Y."/>
            <person name="Ushijima N."/>
            <person name="Hayakawa C."/>
            <person name="Shiratori Y."/>
            <person name="Senoo K."/>
        </authorList>
    </citation>
    <scope>NUCLEOTIDE SEQUENCE [LARGE SCALE GENOMIC DNA]</scope>
    <source>
        <strain evidence="6">Red232</strain>
    </source>
</reference>
<evidence type="ECO:0000256" key="3">
    <source>
        <dbReference type="SAM" id="Coils"/>
    </source>
</evidence>
<dbReference type="Gene3D" id="2.40.30.170">
    <property type="match status" value="1"/>
</dbReference>
<dbReference type="InterPro" id="IPR050465">
    <property type="entry name" value="UPF0194_transport"/>
</dbReference>
<evidence type="ECO:0000313" key="6">
    <source>
        <dbReference type="Proteomes" id="UP001162891"/>
    </source>
</evidence>
<evidence type="ECO:0000256" key="1">
    <source>
        <dbReference type="ARBA" id="ARBA00004196"/>
    </source>
</evidence>
<dbReference type="RefSeq" id="WP_248352906.1">
    <property type="nucleotide sequence ID" value="NZ_AP025591.1"/>
</dbReference>
<name>A0ABN6MY76_9BACT</name>
<dbReference type="Proteomes" id="UP001162891">
    <property type="component" value="Chromosome"/>
</dbReference>
<feature type="coiled-coil region" evidence="3">
    <location>
        <begin position="84"/>
        <end position="139"/>
    </location>
</feature>
<evidence type="ECO:0000256" key="2">
    <source>
        <dbReference type="ARBA" id="ARBA00023054"/>
    </source>
</evidence>
<dbReference type="PANTHER" id="PTHR32347:SF23">
    <property type="entry name" value="BLL5650 PROTEIN"/>
    <property type="match status" value="1"/>
</dbReference>
<dbReference type="PANTHER" id="PTHR32347">
    <property type="entry name" value="EFFLUX SYSTEM COMPONENT YKNX-RELATED"/>
    <property type="match status" value="1"/>
</dbReference>
<evidence type="ECO:0000313" key="5">
    <source>
        <dbReference type="EMBL" id="BDG04513.1"/>
    </source>
</evidence>
<accession>A0ABN6MY76</accession>
<evidence type="ECO:0000259" key="4">
    <source>
        <dbReference type="Pfam" id="PF25990"/>
    </source>
</evidence>
<dbReference type="Pfam" id="PF25990">
    <property type="entry name" value="Beta-barrel_YknX"/>
    <property type="match status" value="1"/>
</dbReference>
<dbReference type="InterPro" id="IPR058636">
    <property type="entry name" value="Beta-barrel_YknX"/>
</dbReference>
<sequence>MRRVVVVLAVLVIVLGALIAGRLWTQARALAAPSGGSGEIEGVTVDLSSRVGARIVEVKVREGDAVKTGDLLVRLDCADPEAALAEAEARLAAARAQAVAAGAQIKASERSRVAATAAEDAARAQAAALGAQAAAAERQARRLAALPADVAAASIDQTEASAAGLAHQTSAAKAQAAASAAQVRAAEVGIHAAGAQADAALAQVRAAEASVSRARILAGECEVRAPRAAEVSTLPHEAGELVQPGATLARLVDLSEVKATFYLPNAEVGAVKPGARAVVVADAWPREEFEGIVRTVSFEAEFTPRNIQTRTDRDRLVYPVEVTVRNRDQKLRQGMPVQVTIPGTGK</sequence>
<organism evidence="5 6">
    <name type="scientific">Anaeromyxobacter oryzae</name>
    <dbReference type="NCBI Taxonomy" id="2918170"/>
    <lineage>
        <taxon>Bacteria</taxon>
        <taxon>Pseudomonadati</taxon>
        <taxon>Myxococcota</taxon>
        <taxon>Myxococcia</taxon>
        <taxon>Myxococcales</taxon>
        <taxon>Cystobacterineae</taxon>
        <taxon>Anaeromyxobacteraceae</taxon>
        <taxon>Anaeromyxobacter</taxon>
    </lineage>
</organism>
<proteinExistence type="predicted"/>
<keyword evidence="6" id="KW-1185">Reference proteome</keyword>
<dbReference type="SUPFAM" id="SSF111369">
    <property type="entry name" value="HlyD-like secretion proteins"/>
    <property type="match status" value="2"/>
</dbReference>
<dbReference type="Gene3D" id="2.40.50.100">
    <property type="match status" value="1"/>
</dbReference>
<keyword evidence="2 3" id="KW-0175">Coiled coil</keyword>
<dbReference type="PRINTS" id="PR01490">
    <property type="entry name" value="RTXTOXIND"/>
</dbReference>
<feature type="domain" description="YknX-like beta-barrel" evidence="4">
    <location>
        <begin position="270"/>
        <end position="341"/>
    </location>
</feature>